<accession>A0AAJ6YPW2</accession>
<feature type="compositionally biased region" description="Basic and acidic residues" evidence="1">
    <location>
        <begin position="199"/>
        <end position="255"/>
    </location>
</feature>
<dbReference type="Proteomes" id="UP000695007">
    <property type="component" value="Unplaced"/>
</dbReference>
<feature type="compositionally biased region" description="Basic and acidic residues" evidence="1">
    <location>
        <begin position="152"/>
        <end position="178"/>
    </location>
</feature>
<feature type="compositionally biased region" description="Basic and acidic residues" evidence="1">
    <location>
        <begin position="46"/>
        <end position="143"/>
    </location>
</feature>
<evidence type="ECO:0000313" key="3">
    <source>
        <dbReference type="Proteomes" id="UP000695007"/>
    </source>
</evidence>
<evidence type="ECO:0000256" key="2">
    <source>
        <dbReference type="SAM" id="SignalP"/>
    </source>
</evidence>
<dbReference type="GeneID" id="105365523"/>
<keyword evidence="3" id="KW-1185">Reference proteome</keyword>
<keyword evidence="2" id="KW-0732">Signal</keyword>
<dbReference type="RefSeq" id="XP_011502017.1">
    <property type="nucleotide sequence ID" value="XM_011503715.1"/>
</dbReference>
<feature type="compositionally biased region" description="Acidic residues" evidence="1">
    <location>
        <begin position="179"/>
        <end position="188"/>
    </location>
</feature>
<dbReference type="Pfam" id="PF16009">
    <property type="entry name" value="DUF4779"/>
    <property type="match status" value="1"/>
</dbReference>
<organism evidence="3 4">
    <name type="scientific">Ceratosolen solmsi marchali</name>
    <dbReference type="NCBI Taxonomy" id="326594"/>
    <lineage>
        <taxon>Eukaryota</taxon>
        <taxon>Metazoa</taxon>
        <taxon>Ecdysozoa</taxon>
        <taxon>Arthropoda</taxon>
        <taxon>Hexapoda</taxon>
        <taxon>Insecta</taxon>
        <taxon>Pterygota</taxon>
        <taxon>Neoptera</taxon>
        <taxon>Endopterygota</taxon>
        <taxon>Hymenoptera</taxon>
        <taxon>Apocrita</taxon>
        <taxon>Proctotrupomorpha</taxon>
        <taxon>Chalcidoidea</taxon>
        <taxon>Agaonidae</taxon>
        <taxon>Agaoninae</taxon>
        <taxon>Ceratosolen</taxon>
    </lineage>
</organism>
<feature type="signal peptide" evidence="2">
    <location>
        <begin position="1"/>
        <end position="22"/>
    </location>
</feature>
<name>A0AAJ6YPW2_9HYME</name>
<evidence type="ECO:0000313" key="4">
    <source>
        <dbReference type="RefSeq" id="XP_011502017.1"/>
    </source>
</evidence>
<proteinExistence type="predicted"/>
<reference evidence="4" key="1">
    <citation type="submission" date="2025-08" db="UniProtKB">
        <authorList>
            <consortium name="RefSeq"/>
        </authorList>
    </citation>
    <scope>IDENTIFICATION</scope>
</reference>
<feature type="chain" id="PRO_5042503497" evidence="2">
    <location>
        <begin position="23"/>
        <end position="270"/>
    </location>
</feature>
<sequence>MRTTRSFRPRLLLLLITILVSATIDDCDAATARKYYSEPLSFRYSREDQEISGTEHEDKHRNKGDDNHETGAALEHDEDSRANKADDAHKGYNSYKKLDKKDKQHVDRKTNENHFQNEKQHEGEKHDDAKHYKYREKSTKENESAEFDEEGDHQKGHSTKGEHNIFKKDEYEKKHDFYDEFYDDDGEEEHGNHHQHHKGNSDGHHKSGHDIGEKHERKKGGTEAHKHEHRHYEHEKHGEKERNVEDLANHKEHDAGVAYGYGKKWAYKSV</sequence>
<protein>
    <submittedName>
        <fullName evidence="4">Sarcoplasmic reticulum histidine-rich calcium-binding protein-like</fullName>
    </submittedName>
</protein>
<gene>
    <name evidence="4" type="primary">LOC105365523</name>
</gene>
<evidence type="ECO:0000256" key="1">
    <source>
        <dbReference type="SAM" id="MobiDB-lite"/>
    </source>
</evidence>
<dbReference type="AlphaFoldDB" id="A0AAJ6YPW2"/>
<feature type="region of interest" description="Disordered" evidence="1">
    <location>
        <begin position="46"/>
        <end position="261"/>
    </location>
</feature>
<dbReference type="InterPro" id="IPR031959">
    <property type="entry name" value="DUF4779"/>
</dbReference>
<dbReference type="KEGG" id="csol:105365523"/>